<dbReference type="AlphaFoldDB" id="A0AAD5XW45"/>
<protein>
    <submittedName>
        <fullName evidence="2">Uncharacterized protein</fullName>
    </submittedName>
</protein>
<proteinExistence type="predicted"/>
<evidence type="ECO:0000256" key="1">
    <source>
        <dbReference type="SAM" id="Phobius"/>
    </source>
</evidence>
<gene>
    <name evidence="2" type="ORF">HK099_003770</name>
</gene>
<keyword evidence="3" id="KW-1185">Reference proteome</keyword>
<keyword evidence="1" id="KW-0472">Membrane</keyword>
<keyword evidence="1" id="KW-1133">Transmembrane helix</keyword>
<reference evidence="2" key="1">
    <citation type="submission" date="2020-05" db="EMBL/GenBank/DDBJ databases">
        <title>Phylogenomic resolution of chytrid fungi.</title>
        <authorList>
            <person name="Stajich J.E."/>
            <person name="Amses K."/>
            <person name="Simmons R."/>
            <person name="Seto K."/>
            <person name="Myers J."/>
            <person name="Bonds A."/>
            <person name="Quandt C.A."/>
            <person name="Barry K."/>
            <person name="Liu P."/>
            <person name="Grigoriev I."/>
            <person name="Longcore J.E."/>
            <person name="James T.Y."/>
        </authorList>
    </citation>
    <scope>NUCLEOTIDE SEQUENCE</scope>
    <source>
        <strain evidence="2">JEL0476</strain>
    </source>
</reference>
<sequence length="76" mass="8723">MNLSDLQRTVRFFGLLIASVLPLHVSLSYKILILLKNGIRSKENTMKKKKIKKQKEEIVTELSTVKFSEITSSVEM</sequence>
<dbReference type="EMBL" id="JADGJW010000250">
    <property type="protein sequence ID" value="KAJ3221123.1"/>
    <property type="molecule type" value="Genomic_DNA"/>
</dbReference>
<name>A0AAD5XW45_9FUNG</name>
<evidence type="ECO:0000313" key="2">
    <source>
        <dbReference type="EMBL" id="KAJ3221123.1"/>
    </source>
</evidence>
<organism evidence="2 3">
    <name type="scientific">Clydaea vesicula</name>
    <dbReference type="NCBI Taxonomy" id="447962"/>
    <lineage>
        <taxon>Eukaryota</taxon>
        <taxon>Fungi</taxon>
        <taxon>Fungi incertae sedis</taxon>
        <taxon>Chytridiomycota</taxon>
        <taxon>Chytridiomycota incertae sedis</taxon>
        <taxon>Chytridiomycetes</taxon>
        <taxon>Lobulomycetales</taxon>
        <taxon>Lobulomycetaceae</taxon>
        <taxon>Clydaea</taxon>
    </lineage>
</organism>
<accession>A0AAD5XW45</accession>
<comment type="caution">
    <text evidence="2">The sequence shown here is derived from an EMBL/GenBank/DDBJ whole genome shotgun (WGS) entry which is preliminary data.</text>
</comment>
<keyword evidence="1" id="KW-0812">Transmembrane</keyword>
<evidence type="ECO:0000313" key="3">
    <source>
        <dbReference type="Proteomes" id="UP001211065"/>
    </source>
</evidence>
<feature type="transmembrane region" description="Helical" evidence="1">
    <location>
        <begin position="12"/>
        <end position="35"/>
    </location>
</feature>
<dbReference type="Proteomes" id="UP001211065">
    <property type="component" value="Unassembled WGS sequence"/>
</dbReference>